<comment type="caution">
    <text evidence="2">The sequence shown here is derived from an EMBL/GenBank/DDBJ whole genome shotgun (WGS) entry which is preliminary data.</text>
</comment>
<protein>
    <submittedName>
        <fullName evidence="2">Predicted lipoprotein with conserved Yx(FWY)xxD motif</fullName>
    </submittedName>
</protein>
<keyword evidence="1" id="KW-0732">Signal</keyword>
<dbReference type="Proteomes" id="UP000219522">
    <property type="component" value="Unassembled WGS sequence"/>
</dbReference>
<dbReference type="PANTHER" id="PTHR39335:SF1">
    <property type="entry name" value="BLL4220 PROTEIN"/>
    <property type="match status" value="1"/>
</dbReference>
<evidence type="ECO:0000256" key="1">
    <source>
        <dbReference type="SAM" id="SignalP"/>
    </source>
</evidence>
<organism evidence="2 3">
    <name type="scientific">Caballeronia arationis</name>
    <dbReference type="NCBI Taxonomy" id="1777142"/>
    <lineage>
        <taxon>Bacteria</taxon>
        <taxon>Pseudomonadati</taxon>
        <taxon>Pseudomonadota</taxon>
        <taxon>Betaproteobacteria</taxon>
        <taxon>Burkholderiales</taxon>
        <taxon>Burkholderiaceae</taxon>
        <taxon>Caballeronia</taxon>
    </lineage>
</organism>
<gene>
    <name evidence="2" type="ORF">SAMN05446927_0794</name>
</gene>
<keyword evidence="2" id="KW-0449">Lipoprotein</keyword>
<dbReference type="AlphaFoldDB" id="A0A7Z7N0S5"/>
<proteinExistence type="predicted"/>
<sequence length="118" mass="12694">MKSLIAIAALLGATGVLAAPPHLSEGVLVDEHGMTLYAYAGKGTPDATACEGTCELNFPPAIADKHDTPDGSLTLVSTQTGERQWAYRGHRLYHGRMDKKPGDRHADGLNKVWYPVRP</sequence>
<reference evidence="2 3" key="1">
    <citation type="submission" date="2017-09" db="EMBL/GenBank/DDBJ databases">
        <authorList>
            <person name="Varghese N."/>
            <person name="Submissions S."/>
        </authorList>
    </citation>
    <scope>NUCLEOTIDE SEQUENCE [LARGE SCALE GENOMIC DNA]</scope>
    <source>
        <strain evidence="2 3">OK806</strain>
    </source>
</reference>
<dbReference type="InterPro" id="IPR005297">
    <property type="entry name" value="Lipoprotein_repeat"/>
</dbReference>
<feature type="signal peptide" evidence="1">
    <location>
        <begin position="1"/>
        <end position="18"/>
    </location>
</feature>
<dbReference type="EMBL" id="OCSU01000001">
    <property type="protein sequence ID" value="SOE54273.1"/>
    <property type="molecule type" value="Genomic_DNA"/>
</dbReference>
<dbReference type="PANTHER" id="PTHR39335">
    <property type="entry name" value="BLL4220 PROTEIN"/>
    <property type="match status" value="1"/>
</dbReference>
<keyword evidence="3" id="KW-1185">Reference proteome</keyword>
<name>A0A7Z7N0S5_9BURK</name>
<dbReference type="Pfam" id="PF03640">
    <property type="entry name" value="Lipoprotein_15"/>
    <property type="match status" value="1"/>
</dbReference>
<dbReference type="GO" id="GO:0043448">
    <property type="term" value="P:alkane catabolic process"/>
    <property type="evidence" value="ECO:0007669"/>
    <property type="project" value="TreeGrafter"/>
</dbReference>
<evidence type="ECO:0000313" key="2">
    <source>
        <dbReference type="EMBL" id="SOE54273.1"/>
    </source>
</evidence>
<feature type="chain" id="PRO_5030989748" evidence="1">
    <location>
        <begin position="19"/>
        <end position="118"/>
    </location>
</feature>
<evidence type="ECO:0000313" key="3">
    <source>
        <dbReference type="Proteomes" id="UP000219522"/>
    </source>
</evidence>
<accession>A0A7Z7N0S5</accession>